<gene>
    <name evidence="9" type="ORF">KPS_002081</name>
</gene>
<accession>A0ABY9QY45</accession>
<dbReference type="SUPFAM" id="SSF102114">
    <property type="entry name" value="Radical SAM enzymes"/>
    <property type="match status" value="1"/>
</dbReference>
<evidence type="ECO:0000256" key="3">
    <source>
        <dbReference type="ARBA" id="ARBA00022691"/>
    </source>
</evidence>
<name>A0ABY9QY45_9BACT</name>
<dbReference type="SFLD" id="SFLDG01067">
    <property type="entry name" value="SPASM/twitch_domain_containing"/>
    <property type="match status" value="1"/>
</dbReference>
<evidence type="ECO:0000259" key="8">
    <source>
        <dbReference type="Pfam" id="PF04055"/>
    </source>
</evidence>
<evidence type="ECO:0000313" key="10">
    <source>
        <dbReference type="Proteomes" id="UP001180616"/>
    </source>
</evidence>
<dbReference type="EMBL" id="CP133659">
    <property type="protein sequence ID" value="WMW64099.1"/>
    <property type="molecule type" value="Genomic_DNA"/>
</dbReference>
<dbReference type="SFLD" id="SFLDS00029">
    <property type="entry name" value="Radical_SAM"/>
    <property type="match status" value="1"/>
</dbReference>
<dbReference type="Gene3D" id="3.20.20.70">
    <property type="entry name" value="Aldolase class I"/>
    <property type="match status" value="1"/>
</dbReference>
<dbReference type="RefSeq" id="WP_309540211.1">
    <property type="nucleotide sequence ID" value="NZ_CP133659.1"/>
</dbReference>
<evidence type="ECO:0000256" key="2">
    <source>
        <dbReference type="ARBA" id="ARBA00022485"/>
    </source>
</evidence>
<feature type="compositionally biased region" description="Gly residues" evidence="7">
    <location>
        <begin position="306"/>
        <end position="315"/>
    </location>
</feature>
<dbReference type="InterPro" id="IPR050377">
    <property type="entry name" value="Radical_SAM_PqqE_MftC-like"/>
</dbReference>
<organism evidence="9 10">
    <name type="scientific">Nitratidesulfovibrio liaohensis</name>
    <dbReference type="NCBI Taxonomy" id="2604158"/>
    <lineage>
        <taxon>Bacteria</taxon>
        <taxon>Pseudomonadati</taxon>
        <taxon>Thermodesulfobacteriota</taxon>
        <taxon>Desulfovibrionia</taxon>
        <taxon>Desulfovibrionales</taxon>
        <taxon>Desulfovibrionaceae</taxon>
        <taxon>Nitratidesulfovibrio</taxon>
    </lineage>
</organism>
<evidence type="ECO:0000256" key="5">
    <source>
        <dbReference type="ARBA" id="ARBA00023004"/>
    </source>
</evidence>
<keyword evidence="10" id="KW-1185">Reference proteome</keyword>
<dbReference type="PANTHER" id="PTHR11228:SF7">
    <property type="entry name" value="PQQA PEPTIDE CYCLASE"/>
    <property type="match status" value="1"/>
</dbReference>
<dbReference type="InterPro" id="IPR007197">
    <property type="entry name" value="rSAM"/>
</dbReference>
<keyword evidence="3" id="KW-0949">S-adenosyl-L-methionine</keyword>
<reference evidence="9" key="1">
    <citation type="submission" date="2023-09" db="EMBL/GenBank/DDBJ databases">
        <authorList>
            <consortium name="CW5 consortium"/>
            <person name="Lu C.-W."/>
        </authorList>
    </citation>
    <scope>NUCLEOTIDE SEQUENCE</scope>
    <source>
        <strain evidence="9">KPS</strain>
    </source>
</reference>
<feature type="compositionally biased region" description="Low complexity" evidence="7">
    <location>
        <begin position="294"/>
        <end position="305"/>
    </location>
</feature>
<dbReference type="InterPro" id="IPR034391">
    <property type="entry name" value="AdoMet-like_SPASM_containing"/>
</dbReference>
<dbReference type="Proteomes" id="UP001180616">
    <property type="component" value="Chromosome"/>
</dbReference>
<dbReference type="InterPro" id="IPR058240">
    <property type="entry name" value="rSAM_sf"/>
</dbReference>
<keyword evidence="5" id="KW-0408">Iron</keyword>
<evidence type="ECO:0000256" key="7">
    <source>
        <dbReference type="SAM" id="MobiDB-lite"/>
    </source>
</evidence>
<proteinExistence type="predicted"/>
<dbReference type="Pfam" id="PF04055">
    <property type="entry name" value="Radical_SAM"/>
    <property type="match status" value="1"/>
</dbReference>
<comment type="cofactor">
    <cofactor evidence="1">
        <name>[4Fe-4S] cluster</name>
        <dbReference type="ChEBI" id="CHEBI:49883"/>
    </cofactor>
</comment>
<evidence type="ECO:0000256" key="1">
    <source>
        <dbReference type="ARBA" id="ARBA00001966"/>
    </source>
</evidence>
<protein>
    <submittedName>
        <fullName evidence="9">Radical SAM protein</fullName>
    </submittedName>
</protein>
<evidence type="ECO:0000256" key="4">
    <source>
        <dbReference type="ARBA" id="ARBA00022723"/>
    </source>
</evidence>
<dbReference type="PANTHER" id="PTHR11228">
    <property type="entry name" value="RADICAL SAM DOMAIN PROTEIN"/>
    <property type="match status" value="1"/>
</dbReference>
<evidence type="ECO:0000313" key="9">
    <source>
        <dbReference type="EMBL" id="WMW64099.1"/>
    </source>
</evidence>
<dbReference type="CDD" id="cd01335">
    <property type="entry name" value="Radical_SAM"/>
    <property type="match status" value="1"/>
</dbReference>
<evidence type="ECO:0000256" key="6">
    <source>
        <dbReference type="ARBA" id="ARBA00023014"/>
    </source>
</evidence>
<feature type="region of interest" description="Disordered" evidence="7">
    <location>
        <begin position="294"/>
        <end position="315"/>
    </location>
</feature>
<keyword evidence="6" id="KW-0411">Iron-sulfur</keyword>
<feature type="domain" description="Radical SAM core" evidence="8">
    <location>
        <begin position="54"/>
        <end position="183"/>
    </location>
</feature>
<dbReference type="SFLD" id="SFLDG01387">
    <property type="entry name" value="BtrN-like_SPASM_domain_contain"/>
    <property type="match status" value="1"/>
</dbReference>
<dbReference type="InterPro" id="IPR013785">
    <property type="entry name" value="Aldolase_TIM"/>
</dbReference>
<keyword evidence="4" id="KW-0479">Metal-binding</keyword>
<keyword evidence="2" id="KW-0004">4Fe-4S</keyword>
<sequence>MGDLALPHILPRVHDARREARKYANFLLALHARRAGAARVAHHPFDLTVDCATLCQLHCPYCAVGNGTIRRKPSLMDAALHERLAAELAPDLFLAWYFSAGEPLLHPRLHEHLARTAGEEAFTVVSTNLSVPLTPARQEALLRSGLGMLSASVDGASAATYAQYRRGGDFALVMDNLAALARRKREMGLQFPLLEWRFLLFAHNQHEVDAARAMAADMGLDLLEFFPGYALLPGAPGEQGVHPMTIPMPQRPISGPAYEAGLARRETLVQRLVADGMPPAPAPVDTAVDTPVDTTQDTAQGTGAARSGGIGGQGGTRRRCDWLYYSGMIYPDGAFGPCCVATDADDDFTRLDAHPDFGAAWNAPAFLRSRAAFAAGDDGNGKKRDGGGAVASDVSGTGGAAGTVCDRCPLPVAQELQFVQKVRAILRNAPDWVVRILAAAPGEFFLPSDQRRLPVELAALHRPDARALPADPDALARLRALAAAHPDPALARCADILERGHA</sequence>